<evidence type="ECO:0000313" key="8">
    <source>
        <dbReference type="EMBL" id="KLU67830.1"/>
    </source>
</evidence>
<sequence length="260" mass="30510">MNSPIKWMGGKYRLRKTIVKMIPEHVCYCEPFGGAGWVLFEKVPSKVEVYNDINSELINFFRVVKEKPEEFIQALDYLLISREIFQKYKALSLSGTSDVKRAVRFYYLLHFSFGSLMKDFMISPLRKPPMTLERVRESITSVRDRLINTIIENRDVEKIILSYDRSSTFFYCDPPYYGLADYTSQGSKPFSKDDHIRLKECLAKIKGKFLLSINDHPEIRALYSDFNIKEIEVRYSVCKTDKSSFAKELFISNYEIEIDK</sequence>
<name>A0A0J1FWP4_9FIRM</name>
<dbReference type="PANTHER" id="PTHR30481">
    <property type="entry name" value="DNA ADENINE METHYLASE"/>
    <property type="match status" value="1"/>
</dbReference>
<evidence type="ECO:0000256" key="6">
    <source>
        <dbReference type="ARBA" id="ARBA00047942"/>
    </source>
</evidence>
<dbReference type="InterPro" id="IPR029063">
    <property type="entry name" value="SAM-dependent_MTases_sf"/>
</dbReference>
<dbReference type="SUPFAM" id="SSF53335">
    <property type="entry name" value="S-adenosyl-L-methionine-dependent methyltransferases"/>
    <property type="match status" value="1"/>
</dbReference>
<evidence type="ECO:0000313" key="9">
    <source>
        <dbReference type="Proteomes" id="UP000036356"/>
    </source>
</evidence>
<feature type="binding site" evidence="7">
    <location>
        <position position="7"/>
    </location>
    <ligand>
        <name>S-adenosyl-L-methionine</name>
        <dbReference type="ChEBI" id="CHEBI:59789"/>
    </ligand>
</feature>
<dbReference type="GO" id="GO:0006298">
    <property type="term" value="P:mismatch repair"/>
    <property type="evidence" value="ECO:0007669"/>
    <property type="project" value="TreeGrafter"/>
</dbReference>
<dbReference type="InterPro" id="IPR023095">
    <property type="entry name" value="Ade_MeTrfase_dom_2"/>
</dbReference>
<evidence type="ECO:0000256" key="1">
    <source>
        <dbReference type="ARBA" id="ARBA00006594"/>
    </source>
</evidence>
<dbReference type="GO" id="GO:1904047">
    <property type="term" value="F:S-adenosyl-L-methionine binding"/>
    <property type="evidence" value="ECO:0007669"/>
    <property type="project" value="TreeGrafter"/>
</dbReference>
<organism evidence="8 9">
    <name type="scientific">Desulfosporosinus acididurans</name>
    <dbReference type="NCBI Taxonomy" id="476652"/>
    <lineage>
        <taxon>Bacteria</taxon>
        <taxon>Bacillati</taxon>
        <taxon>Bacillota</taxon>
        <taxon>Clostridia</taxon>
        <taxon>Eubacteriales</taxon>
        <taxon>Desulfitobacteriaceae</taxon>
        <taxon>Desulfosporosinus</taxon>
    </lineage>
</organism>
<dbReference type="PRINTS" id="PR00505">
    <property type="entry name" value="D12N6MTFRASE"/>
</dbReference>
<evidence type="ECO:0000256" key="3">
    <source>
        <dbReference type="ARBA" id="ARBA00022603"/>
    </source>
</evidence>
<comment type="caution">
    <text evidence="8">The sequence shown here is derived from an EMBL/GenBank/DDBJ whole genome shotgun (WGS) entry which is preliminary data.</text>
</comment>
<dbReference type="AlphaFoldDB" id="A0A0J1FWP4"/>
<proteinExistence type="inferred from homology"/>
<feature type="binding site" evidence="7">
    <location>
        <position position="11"/>
    </location>
    <ligand>
        <name>S-adenosyl-L-methionine</name>
        <dbReference type="ChEBI" id="CHEBI:59789"/>
    </ligand>
</feature>
<accession>A0A0J1FWP4</accession>
<feature type="binding site" evidence="7">
    <location>
        <position position="52"/>
    </location>
    <ligand>
        <name>S-adenosyl-L-methionine</name>
        <dbReference type="ChEBI" id="CHEBI:59789"/>
    </ligand>
</feature>
<dbReference type="GO" id="GO:0032259">
    <property type="term" value="P:methylation"/>
    <property type="evidence" value="ECO:0007669"/>
    <property type="project" value="UniProtKB-KW"/>
</dbReference>
<dbReference type="Gene3D" id="1.10.1020.10">
    <property type="entry name" value="Adenine-specific Methyltransferase, Domain 2"/>
    <property type="match status" value="1"/>
</dbReference>
<comment type="catalytic activity">
    <reaction evidence="6">
        <text>a 2'-deoxyadenosine in DNA + S-adenosyl-L-methionine = an N(6)-methyl-2'-deoxyadenosine in DNA + S-adenosyl-L-homocysteine + H(+)</text>
        <dbReference type="Rhea" id="RHEA:15197"/>
        <dbReference type="Rhea" id="RHEA-COMP:12418"/>
        <dbReference type="Rhea" id="RHEA-COMP:12419"/>
        <dbReference type="ChEBI" id="CHEBI:15378"/>
        <dbReference type="ChEBI" id="CHEBI:57856"/>
        <dbReference type="ChEBI" id="CHEBI:59789"/>
        <dbReference type="ChEBI" id="CHEBI:90615"/>
        <dbReference type="ChEBI" id="CHEBI:90616"/>
        <dbReference type="EC" id="2.1.1.72"/>
    </reaction>
</comment>
<dbReference type="GO" id="GO:0009007">
    <property type="term" value="F:site-specific DNA-methyltransferase (adenine-specific) activity"/>
    <property type="evidence" value="ECO:0007669"/>
    <property type="project" value="UniProtKB-EC"/>
</dbReference>
<evidence type="ECO:0000256" key="5">
    <source>
        <dbReference type="ARBA" id="ARBA00022691"/>
    </source>
</evidence>
<protein>
    <recommendedName>
        <fullName evidence="2">site-specific DNA-methyltransferase (adenine-specific)</fullName>
        <ecNumber evidence="2">2.1.1.72</ecNumber>
    </recommendedName>
</protein>
<dbReference type="NCBIfam" id="TIGR00571">
    <property type="entry name" value="dam"/>
    <property type="match status" value="1"/>
</dbReference>
<dbReference type="EMBL" id="LDZY01000001">
    <property type="protein sequence ID" value="KLU67830.1"/>
    <property type="molecule type" value="Genomic_DNA"/>
</dbReference>
<evidence type="ECO:0000256" key="2">
    <source>
        <dbReference type="ARBA" id="ARBA00011900"/>
    </source>
</evidence>
<dbReference type="Gene3D" id="3.40.50.150">
    <property type="entry name" value="Vaccinia Virus protein VP39"/>
    <property type="match status" value="1"/>
</dbReference>
<dbReference type="InterPro" id="IPR012327">
    <property type="entry name" value="MeTrfase_D12"/>
</dbReference>
<dbReference type="InterPro" id="IPR012263">
    <property type="entry name" value="M_m6A_EcoRV"/>
</dbReference>
<dbReference type="GO" id="GO:0009307">
    <property type="term" value="P:DNA restriction-modification system"/>
    <property type="evidence" value="ECO:0007669"/>
    <property type="project" value="InterPro"/>
</dbReference>
<keyword evidence="5" id="KW-0949">S-adenosyl-L-methionine</keyword>
<dbReference type="Pfam" id="PF02086">
    <property type="entry name" value="MethyltransfD12"/>
    <property type="match status" value="1"/>
</dbReference>
<feature type="binding site" evidence="7">
    <location>
        <position position="173"/>
    </location>
    <ligand>
        <name>S-adenosyl-L-methionine</name>
        <dbReference type="ChEBI" id="CHEBI:59789"/>
    </ligand>
</feature>
<dbReference type="GO" id="GO:0043565">
    <property type="term" value="F:sequence-specific DNA binding"/>
    <property type="evidence" value="ECO:0007669"/>
    <property type="project" value="TreeGrafter"/>
</dbReference>
<keyword evidence="4 8" id="KW-0808">Transferase</keyword>
<dbReference type="Proteomes" id="UP000036356">
    <property type="component" value="Unassembled WGS sequence"/>
</dbReference>
<evidence type="ECO:0000256" key="4">
    <source>
        <dbReference type="ARBA" id="ARBA00022679"/>
    </source>
</evidence>
<keyword evidence="3 8" id="KW-0489">Methyltransferase</keyword>
<dbReference type="PATRIC" id="fig|476652.3.peg.233"/>
<comment type="similarity">
    <text evidence="1">Belongs to the N(4)/N(6)-methyltransferase family.</text>
</comment>
<dbReference type="EC" id="2.1.1.72" evidence="2"/>
<keyword evidence="9" id="KW-1185">Reference proteome</keyword>
<dbReference type="PIRSF" id="PIRSF000398">
    <property type="entry name" value="M_m6A_EcoRV"/>
    <property type="match status" value="1"/>
</dbReference>
<dbReference type="STRING" id="476652.DEAC_c02370"/>
<evidence type="ECO:0000256" key="7">
    <source>
        <dbReference type="PIRSR" id="PIRSR000398-1"/>
    </source>
</evidence>
<reference evidence="8 9" key="1">
    <citation type="submission" date="2015-06" db="EMBL/GenBank/DDBJ databases">
        <title>Draft genome of the moderately acidophilic sulfate reducer Candidatus Desulfosporosinus acididurans strain M1.</title>
        <authorList>
            <person name="Poehlein A."/>
            <person name="Petzsch P."/>
            <person name="Johnson B.D."/>
            <person name="Schloemann M."/>
            <person name="Daniel R."/>
            <person name="Muehling M."/>
        </authorList>
    </citation>
    <scope>NUCLEOTIDE SEQUENCE [LARGE SCALE GENOMIC DNA]</scope>
    <source>
        <strain evidence="8 9">M1</strain>
    </source>
</reference>
<dbReference type="REBASE" id="127041">
    <property type="entry name" value="M.DacM1ORF2370P"/>
</dbReference>
<gene>
    <name evidence="8" type="primary">dpnM</name>
    <name evidence="8" type="ORF">DEAC_c02370</name>
</gene>